<dbReference type="InterPro" id="IPR036291">
    <property type="entry name" value="NAD(P)-bd_dom_sf"/>
</dbReference>
<sequence>MRAAVWEPGSPLRVESIPIPVPHAGEALVQVSACGVCHTDLHVMKGEVAFPAPAVLGHEISGRVVEIGLGTTPEQVPAGIELGERVVGAFIMPCGTCRRCLAGRDDLCEPFFEQNRRRGVLFDGSSRLARADGSPLAMYSMAGLAEYCVIPLTALAPLPHDLPEFESAVLGCAGLTSFGAVHRAAGVREGDTVAVIGVGGIGLSIVQLARAAGAGMVVAVDLDDSKLQTALDLGATHAVNSLTAGDPVPVVRESSGGGVDVAFEAIGTPTTLQQAVGMLAEGGRAVAVGIAAGDAAASIPITPLVRRAQSIVGSFGARTRSDLPEVVRLAREGSLSVTDTVTRSYDLDHVATAFDDLAARAINGRAIVRMR</sequence>
<dbReference type="Pfam" id="PF00107">
    <property type="entry name" value="ADH_zinc_N"/>
    <property type="match status" value="1"/>
</dbReference>
<evidence type="ECO:0000256" key="5">
    <source>
        <dbReference type="ARBA" id="ARBA00023002"/>
    </source>
</evidence>
<comment type="caution">
    <text evidence="7">The sequence shown here is derived from an EMBL/GenBank/DDBJ whole genome shotgun (WGS) entry which is preliminary data.</text>
</comment>
<evidence type="ECO:0000256" key="2">
    <source>
        <dbReference type="ARBA" id="ARBA00008072"/>
    </source>
</evidence>
<evidence type="ECO:0000256" key="4">
    <source>
        <dbReference type="ARBA" id="ARBA00022833"/>
    </source>
</evidence>
<keyword evidence="4" id="KW-0862">Zinc</keyword>
<evidence type="ECO:0000313" key="8">
    <source>
        <dbReference type="Proteomes" id="UP001241072"/>
    </source>
</evidence>
<comment type="cofactor">
    <cofactor evidence="1">
        <name>Zn(2+)</name>
        <dbReference type="ChEBI" id="CHEBI:29105"/>
    </cofactor>
</comment>
<name>A0ABT9BNP0_9MICO</name>
<proteinExistence type="inferred from homology"/>
<dbReference type="InterPro" id="IPR020843">
    <property type="entry name" value="ER"/>
</dbReference>
<dbReference type="SUPFAM" id="SSF50129">
    <property type="entry name" value="GroES-like"/>
    <property type="match status" value="1"/>
</dbReference>
<evidence type="ECO:0000256" key="3">
    <source>
        <dbReference type="ARBA" id="ARBA00022723"/>
    </source>
</evidence>
<evidence type="ECO:0000259" key="6">
    <source>
        <dbReference type="SMART" id="SM00829"/>
    </source>
</evidence>
<organism evidence="7 8">
    <name type="scientific">Antiquaquibacter soli</name>
    <dbReference type="NCBI Taxonomy" id="3064523"/>
    <lineage>
        <taxon>Bacteria</taxon>
        <taxon>Bacillati</taxon>
        <taxon>Actinomycetota</taxon>
        <taxon>Actinomycetes</taxon>
        <taxon>Micrococcales</taxon>
        <taxon>Microbacteriaceae</taxon>
        <taxon>Antiquaquibacter</taxon>
    </lineage>
</organism>
<dbReference type="InterPro" id="IPR011032">
    <property type="entry name" value="GroES-like_sf"/>
</dbReference>
<evidence type="ECO:0000256" key="1">
    <source>
        <dbReference type="ARBA" id="ARBA00001947"/>
    </source>
</evidence>
<keyword evidence="5" id="KW-0560">Oxidoreductase</keyword>
<feature type="domain" description="Enoyl reductase (ER)" evidence="6">
    <location>
        <begin position="9"/>
        <end position="368"/>
    </location>
</feature>
<dbReference type="PANTHER" id="PTHR43350:SF2">
    <property type="entry name" value="GROES-LIKE ZINC-BINDING ALCOHOL DEHYDROGENASE FAMILY PROTEIN"/>
    <property type="match status" value="1"/>
</dbReference>
<accession>A0ABT9BNP0</accession>
<dbReference type="Gene3D" id="3.40.50.720">
    <property type="entry name" value="NAD(P)-binding Rossmann-like Domain"/>
    <property type="match status" value="1"/>
</dbReference>
<comment type="similarity">
    <text evidence="2">Belongs to the zinc-containing alcohol dehydrogenase family.</text>
</comment>
<keyword evidence="8" id="KW-1185">Reference proteome</keyword>
<dbReference type="InterPro" id="IPR013154">
    <property type="entry name" value="ADH-like_N"/>
</dbReference>
<dbReference type="Proteomes" id="UP001241072">
    <property type="component" value="Unassembled WGS sequence"/>
</dbReference>
<gene>
    <name evidence="7" type="ORF">Q5716_10395</name>
</gene>
<dbReference type="SUPFAM" id="SSF51735">
    <property type="entry name" value="NAD(P)-binding Rossmann-fold domains"/>
    <property type="match status" value="1"/>
</dbReference>
<dbReference type="PANTHER" id="PTHR43350">
    <property type="entry name" value="NAD-DEPENDENT ALCOHOL DEHYDROGENASE"/>
    <property type="match status" value="1"/>
</dbReference>
<dbReference type="Gene3D" id="3.90.180.10">
    <property type="entry name" value="Medium-chain alcohol dehydrogenases, catalytic domain"/>
    <property type="match status" value="1"/>
</dbReference>
<dbReference type="Pfam" id="PF08240">
    <property type="entry name" value="ADH_N"/>
    <property type="match status" value="1"/>
</dbReference>
<reference evidence="7 8" key="1">
    <citation type="submission" date="2023-07" db="EMBL/GenBank/DDBJ databases">
        <title>Protaetiibacter sp. nov WY-16 isolated from soil.</title>
        <authorList>
            <person name="Liu B."/>
            <person name="Wan Y."/>
        </authorList>
    </citation>
    <scope>NUCLEOTIDE SEQUENCE [LARGE SCALE GENOMIC DNA]</scope>
    <source>
        <strain evidence="7 8">WY-16</strain>
    </source>
</reference>
<dbReference type="SMART" id="SM00829">
    <property type="entry name" value="PKS_ER"/>
    <property type="match status" value="1"/>
</dbReference>
<dbReference type="InterPro" id="IPR013149">
    <property type="entry name" value="ADH-like_C"/>
</dbReference>
<evidence type="ECO:0000313" key="7">
    <source>
        <dbReference type="EMBL" id="MDO7882635.1"/>
    </source>
</evidence>
<protein>
    <submittedName>
        <fullName evidence="7">Zinc-binding dehydrogenase</fullName>
    </submittedName>
</protein>
<dbReference type="EMBL" id="JAUQUB010000002">
    <property type="protein sequence ID" value="MDO7882635.1"/>
    <property type="molecule type" value="Genomic_DNA"/>
</dbReference>
<keyword evidence="3" id="KW-0479">Metal-binding</keyword>